<dbReference type="Proteomes" id="UP001352852">
    <property type="component" value="Unassembled WGS sequence"/>
</dbReference>
<evidence type="ECO:0000313" key="2">
    <source>
        <dbReference type="EMBL" id="MED6285090.1"/>
    </source>
</evidence>
<gene>
    <name evidence="2" type="ORF">CHARACLAT_025771</name>
</gene>
<feature type="region of interest" description="Disordered" evidence="1">
    <location>
        <begin position="1"/>
        <end position="51"/>
    </location>
</feature>
<protein>
    <submittedName>
        <fullName evidence="2">Uncharacterized protein</fullName>
    </submittedName>
</protein>
<feature type="region of interest" description="Disordered" evidence="1">
    <location>
        <begin position="72"/>
        <end position="96"/>
    </location>
</feature>
<accession>A0ABU7EG34</accession>
<feature type="compositionally biased region" description="Basic and acidic residues" evidence="1">
    <location>
        <begin position="72"/>
        <end position="85"/>
    </location>
</feature>
<evidence type="ECO:0000256" key="1">
    <source>
        <dbReference type="SAM" id="MobiDB-lite"/>
    </source>
</evidence>
<keyword evidence="3" id="KW-1185">Reference proteome</keyword>
<feature type="compositionally biased region" description="Polar residues" evidence="1">
    <location>
        <begin position="37"/>
        <end position="51"/>
    </location>
</feature>
<dbReference type="EMBL" id="JAHUTJ010052204">
    <property type="protein sequence ID" value="MED6285090.1"/>
    <property type="molecule type" value="Genomic_DNA"/>
</dbReference>
<reference evidence="2 3" key="1">
    <citation type="submission" date="2021-06" db="EMBL/GenBank/DDBJ databases">
        <authorList>
            <person name="Palmer J.M."/>
        </authorList>
    </citation>
    <scope>NUCLEOTIDE SEQUENCE [LARGE SCALE GENOMIC DNA]</scope>
    <source>
        <strain evidence="2 3">CL_MEX2019</strain>
        <tissue evidence="2">Muscle</tissue>
    </source>
</reference>
<name>A0ABU7EG34_9TELE</name>
<proteinExistence type="predicted"/>
<evidence type="ECO:0000313" key="3">
    <source>
        <dbReference type="Proteomes" id="UP001352852"/>
    </source>
</evidence>
<comment type="caution">
    <text evidence="2">The sequence shown here is derived from an EMBL/GenBank/DDBJ whole genome shotgun (WGS) entry which is preliminary data.</text>
</comment>
<sequence length="96" mass="10346">MVPGCTGSAVREAAGPREAPPGLHRKSRHDCSHHVAATSTKDPNSSNFEGLNFKSSVTEAAGGRKRQLIAKEVENSKAHTDRDRIQLMNQGRPKAT</sequence>
<organism evidence="2 3">
    <name type="scientific">Characodon lateralis</name>
    <dbReference type="NCBI Taxonomy" id="208331"/>
    <lineage>
        <taxon>Eukaryota</taxon>
        <taxon>Metazoa</taxon>
        <taxon>Chordata</taxon>
        <taxon>Craniata</taxon>
        <taxon>Vertebrata</taxon>
        <taxon>Euteleostomi</taxon>
        <taxon>Actinopterygii</taxon>
        <taxon>Neopterygii</taxon>
        <taxon>Teleostei</taxon>
        <taxon>Neoteleostei</taxon>
        <taxon>Acanthomorphata</taxon>
        <taxon>Ovalentaria</taxon>
        <taxon>Atherinomorphae</taxon>
        <taxon>Cyprinodontiformes</taxon>
        <taxon>Goodeidae</taxon>
        <taxon>Characodon</taxon>
    </lineage>
</organism>